<evidence type="ECO:0000313" key="1">
    <source>
        <dbReference type="EMBL" id="RZC57252.1"/>
    </source>
</evidence>
<protein>
    <submittedName>
        <fullName evidence="1">Uncharacterized protein</fullName>
    </submittedName>
</protein>
<organism evidence="1 2">
    <name type="scientific">Papaver somniferum</name>
    <name type="common">Opium poppy</name>
    <dbReference type="NCBI Taxonomy" id="3469"/>
    <lineage>
        <taxon>Eukaryota</taxon>
        <taxon>Viridiplantae</taxon>
        <taxon>Streptophyta</taxon>
        <taxon>Embryophyta</taxon>
        <taxon>Tracheophyta</taxon>
        <taxon>Spermatophyta</taxon>
        <taxon>Magnoliopsida</taxon>
        <taxon>Ranunculales</taxon>
        <taxon>Papaveraceae</taxon>
        <taxon>Papaveroideae</taxon>
        <taxon>Papaver</taxon>
    </lineage>
</organism>
<dbReference type="Gramene" id="RZC57252">
    <property type="protein sequence ID" value="RZC57252"/>
    <property type="gene ID" value="C5167_004557"/>
</dbReference>
<sequence>MVDIRKQIILDSAHRVNLVDVYAKDWRYLDTQQSQRGLTQYEYFIKILQLQRDVSQCERVNGFRNKAQRCLG</sequence>
<dbReference type="EMBL" id="CM010718">
    <property type="protein sequence ID" value="RZC57252.1"/>
    <property type="molecule type" value="Genomic_DNA"/>
</dbReference>
<keyword evidence="2" id="KW-1185">Reference proteome</keyword>
<proteinExistence type="predicted"/>
<accession>A0A4Y7JB09</accession>
<dbReference type="Proteomes" id="UP000316621">
    <property type="component" value="Chromosome 4"/>
</dbReference>
<evidence type="ECO:0000313" key="2">
    <source>
        <dbReference type="Proteomes" id="UP000316621"/>
    </source>
</evidence>
<name>A0A4Y7JB09_PAPSO</name>
<reference evidence="1 2" key="1">
    <citation type="journal article" date="2018" name="Science">
        <title>The opium poppy genome and morphinan production.</title>
        <authorList>
            <person name="Guo L."/>
            <person name="Winzer T."/>
            <person name="Yang X."/>
            <person name="Li Y."/>
            <person name="Ning Z."/>
            <person name="He Z."/>
            <person name="Teodor R."/>
            <person name="Lu Y."/>
            <person name="Bowser T.A."/>
            <person name="Graham I.A."/>
            <person name="Ye K."/>
        </authorList>
    </citation>
    <scope>NUCLEOTIDE SEQUENCE [LARGE SCALE GENOMIC DNA]</scope>
    <source>
        <strain evidence="2">cv. HN1</strain>
        <tissue evidence="1">Leaves</tissue>
    </source>
</reference>
<dbReference type="AlphaFoldDB" id="A0A4Y7JB09"/>
<gene>
    <name evidence="1" type="ORF">C5167_004557</name>
</gene>